<evidence type="ECO:0000256" key="3">
    <source>
        <dbReference type="PROSITE-ProRule" id="PRU00339"/>
    </source>
</evidence>
<dbReference type="PANTHER" id="PTHR44943:SF4">
    <property type="entry name" value="TPR REPEAT-CONTAINING PROTEIN MJ0798"/>
    <property type="match status" value="1"/>
</dbReference>
<dbReference type="PROSITE" id="PS50293">
    <property type="entry name" value="TPR_REGION"/>
    <property type="match status" value="2"/>
</dbReference>
<dbReference type="PROSITE" id="PS50005">
    <property type="entry name" value="TPR"/>
    <property type="match status" value="4"/>
</dbReference>
<dbReference type="AlphaFoldDB" id="A0A8S1YNZ6"/>
<keyword evidence="1" id="KW-0677">Repeat</keyword>
<accession>A0A8S1YNZ6</accession>
<protein>
    <recommendedName>
        <fullName evidence="7">Tetratricopeptide repeat protein</fullName>
    </recommendedName>
</protein>
<evidence type="ECO:0000313" key="6">
    <source>
        <dbReference type="Proteomes" id="UP000689195"/>
    </source>
</evidence>
<dbReference type="Pfam" id="PF00515">
    <property type="entry name" value="TPR_1"/>
    <property type="match status" value="4"/>
</dbReference>
<dbReference type="InterPro" id="IPR051685">
    <property type="entry name" value="Ycf3/AcsC/BcsC/TPR_MFPF"/>
</dbReference>
<evidence type="ECO:0000256" key="1">
    <source>
        <dbReference type="ARBA" id="ARBA00022737"/>
    </source>
</evidence>
<dbReference type="InterPro" id="IPR019734">
    <property type="entry name" value="TPR_rpt"/>
</dbReference>
<evidence type="ECO:0000256" key="4">
    <source>
        <dbReference type="SAM" id="Coils"/>
    </source>
</evidence>
<gene>
    <name evidence="5" type="ORF">PPENT_87.1.T2060004</name>
</gene>
<sequence length="453" mass="53352">MSCKQFCKFRINVKSIQQFFVPKTSHGRYQIQSFITKFNQYILDLTIQLNQSYSSIKKKYEEFIKQLDNMKKQLLKISDDLNQQDYKQIKDNLQMIKEWYQYSNNQEEIMKQNQIGTQLLSIKRMIQTLDLDNKQQQQQQIKSIYQDNQITLEQGIELLNQQKWQEANEKINQYLKLLEKQSSFATLFQGISLIEMNQYGKGIIMREQAKKMNNNLYKDLLDYSDLELKKNPKNTFILIVKSYALDDEEKYQLAIEQCEKVIIEEPKHLHALYRKSFTLQNLKENSQAIQCIDIALNYDSKYIVGYNIKGLSLDNLKKYNDAIVCFDKAIQLDPNDASAYMNKGLSLNNLGRFNDAIVCFDKAIQLDPNFALAYNNKGLSLNNLKKYNDAIVCYDKAIQLDLNDASSYYNKGALLSQLKKYQQAIENYKQALLYCKEDKNEFNKLIMELRFKK</sequence>
<dbReference type="EMBL" id="CAJJDO010000206">
    <property type="protein sequence ID" value="CAD8214317.1"/>
    <property type="molecule type" value="Genomic_DNA"/>
</dbReference>
<proteinExistence type="predicted"/>
<keyword evidence="4" id="KW-0175">Coiled coil</keyword>
<feature type="repeat" description="TPR" evidence="3">
    <location>
        <begin position="337"/>
        <end position="370"/>
    </location>
</feature>
<evidence type="ECO:0000256" key="2">
    <source>
        <dbReference type="ARBA" id="ARBA00022803"/>
    </source>
</evidence>
<feature type="coiled-coil region" evidence="4">
    <location>
        <begin position="53"/>
        <end position="84"/>
    </location>
</feature>
<keyword evidence="6" id="KW-1185">Reference proteome</keyword>
<evidence type="ECO:0000313" key="5">
    <source>
        <dbReference type="EMBL" id="CAD8214317.1"/>
    </source>
</evidence>
<comment type="caution">
    <text evidence="5">The sequence shown here is derived from an EMBL/GenBank/DDBJ whole genome shotgun (WGS) entry which is preliminary data.</text>
</comment>
<dbReference type="PANTHER" id="PTHR44943">
    <property type="entry name" value="CELLULOSE SYNTHASE OPERON PROTEIN C"/>
    <property type="match status" value="1"/>
</dbReference>
<evidence type="ECO:0008006" key="7">
    <source>
        <dbReference type="Google" id="ProtNLM"/>
    </source>
</evidence>
<reference evidence="5" key="1">
    <citation type="submission" date="2021-01" db="EMBL/GenBank/DDBJ databases">
        <authorList>
            <consortium name="Genoscope - CEA"/>
            <person name="William W."/>
        </authorList>
    </citation>
    <scope>NUCLEOTIDE SEQUENCE</scope>
</reference>
<name>A0A8S1YNZ6_9CILI</name>
<feature type="repeat" description="TPR" evidence="3">
    <location>
        <begin position="303"/>
        <end position="336"/>
    </location>
</feature>
<organism evidence="5 6">
    <name type="scientific">Paramecium pentaurelia</name>
    <dbReference type="NCBI Taxonomy" id="43138"/>
    <lineage>
        <taxon>Eukaryota</taxon>
        <taxon>Sar</taxon>
        <taxon>Alveolata</taxon>
        <taxon>Ciliophora</taxon>
        <taxon>Intramacronucleata</taxon>
        <taxon>Oligohymenophorea</taxon>
        <taxon>Peniculida</taxon>
        <taxon>Parameciidae</taxon>
        <taxon>Paramecium</taxon>
    </lineage>
</organism>
<dbReference type="Proteomes" id="UP000689195">
    <property type="component" value="Unassembled WGS sequence"/>
</dbReference>
<feature type="repeat" description="TPR" evidence="3">
    <location>
        <begin position="371"/>
        <end position="404"/>
    </location>
</feature>
<feature type="repeat" description="TPR" evidence="3">
    <location>
        <begin position="405"/>
        <end position="438"/>
    </location>
</feature>
<dbReference type="OrthoDB" id="310033at2759"/>
<dbReference type="SMART" id="SM00028">
    <property type="entry name" value="TPR"/>
    <property type="match status" value="6"/>
</dbReference>
<keyword evidence="2 3" id="KW-0802">TPR repeat</keyword>